<feature type="region of interest" description="Disordered" evidence="1">
    <location>
        <begin position="1"/>
        <end position="60"/>
    </location>
</feature>
<reference evidence="2 3" key="1">
    <citation type="submission" date="2023-02" db="EMBL/GenBank/DDBJ databases">
        <title>LHISI_Scaffold_Assembly.</title>
        <authorList>
            <person name="Stuart O.P."/>
            <person name="Cleave R."/>
            <person name="Magrath M.J.L."/>
            <person name="Mikheyev A.S."/>
        </authorList>
    </citation>
    <scope>NUCLEOTIDE SEQUENCE [LARGE SCALE GENOMIC DNA]</scope>
    <source>
        <strain evidence="2">Daus_M_001</strain>
        <tissue evidence="2">Leg muscle</tissue>
    </source>
</reference>
<feature type="compositionally biased region" description="Polar residues" evidence="1">
    <location>
        <begin position="1"/>
        <end position="10"/>
    </location>
</feature>
<comment type="caution">
    <text evidence="2">The sequence shown here is derived from an EMBL/GenBank/DDBJ whole genome shotgun (WGS) entry which is preliminary data.</text>
</comment>
<evidence type="ECO:0000313" key="3">
    <source>
        <dbReference type="Proteomes" id="UP001159363"/>
    </source>
</evidence>
<gene>
    <name evidence="2" type="ORF">PR048_008006</name>
</gene>
<name>A0ABQ9HW12_9NEOP</name>
<dbReference type="EMBL" id="JARBHB010000003">
    <property type="protein sequence ID" value="KAJ8888515.1"/>
    <property type="molecule type" value="Genomic_DNA"/>
</dbReference>
<proteinExistence type="predicted"/>
<evidence type="ECO:0000256" key="1">
    <source>
        <dbReference type="SAM" id="MobiDB-lite"/>
    </source>
</evidence>
<sequence length="523" mass="57412">MTTTVGSSASGEDGGVSVQGRSTGVQGRGKRETPEKTRSTSGIVQPDPYMPKSGHGKAGHGKWKTWVRVKFILLRAVTYGADDARKSGQRGVRSDVEQAAALDEVASARRQTLVVGQTIPHLPHLQHTHTHTNCASLTQANKDSPHLDLEAGGCIWIVWITTRDTPKAASFSLPDVPIWNLLPTSSAAVQSSDTHETPYGRVKRCRERKINIKASERVNIDVFTQNKRLCPQHSQTQFLFARATAPTMGQTGMTIGCMGSVNVRHLSSKCYDDVCLFAGNEPWATSETTLKDVLTTRTRGGGGWGIERSLRRPADQRHRPARFPLARNSVTWAGIEPGLPLWEASVLIAQPPWPQSVEMLLAQTATDYCFFLVGYSSSHRNASQYCGTSLKLIYIQVLSDCPLQGHAPLPFNPNPERVFSETIAASARNGGFPQGQSASFMHHVGKPPSLDPADFELTLAISLPHSSLETVTFARTTMPGIHYNVYINVRRPLQCLHQHWTSTTMSTSTLDVQYIYINIGRPL</sequence>
<dbReference type="Proteomes" id="UP001159363">
    <property type="component" value="Chromosome 3"/>
</dbReference>
<feature type="compositionally biased region" description="Basic and acidic residues" evidence="1">
    <location>
        <begin position="29"/>
        <end position="38"/>
    </location>
</feature>
<protein>
    <submittedName>
        <fullName evidence="2">Uncharacterized protein</fullName>
    </submittedName>
</protein>
<keyword evidence="3" id="KW-1185">Reference proteome</keyword>
<organism evidence="2 3">
    <name type="scientific">Dryococelus australis</name>
    <dbReference type="NCBI Taxonomy" id="614101"/>
    <lineage>
        <taxon>Eukaryota</taxon>
        <taxon>Metazoa</taxon>
        <taxon>Ecdysozoa</taxon>
        <taxon>Arthropoda</taxon>
        <taxon>Hexapoda</taxon>
        <taxon>Insecta</taxon>
        <taxon>Pterygota</taxon>
        <taxon>Neoptera</taxon>
        <taxon>Polyneoptera</taxon>
        <taxon>Phasmatodea</taxon>
        <taxon>Verophasmatodea</taxon>
        <taxon>Anareolatae</taxon>
        <taxon>Phasmatidae</taxon>
        <taxon>Eurycanthinae</taxon>
        <taxon>Dryococelus</taxon>
    </lineage>
</organism>
<evidence type="ECO:0000313" key="2">
    <source>
        <dbReference type="EMBL" id="KAJ8888515.1"/>
    </source>
</evidence>
<accession>A0ABQ9HW12</accession>